<gene>
    <name evidence="1" type="ORF">EYF80_034558</name>
</gene>
<dbReference type="Proteomes" id="UP000314294">
    <property type="component" value="Unassembled WGS sequence"/>
</dbReference>
<reference evidence="1 2" key="1">
    <citation type="submission" date="2019-03" db="EMBL/GenBank/DDBJ databases">
        <title>First draft genome of Liparis tanakae, snailfish: a comprehensive survey of snailfish specific genes.</title>
        <authorList>
            <person name="Kim W."/>
            <person name="Song I."/>
            <person name="Jeong J.-H."/>
            <person name="Kim D."/>
            <person name="Kim S."/>
            <person name="Ryu S."/>
            <person name="Song J.Y."/>
            <person name="Lee S.K."/>
        </authorList>
    </citation>
    <scope>NUCLEOTIDE SEQUENCE [LARGE SCALE GENOMIC DNA]</scope>
    <source>
        <tissue evidence="1">Muscle</tissue>
    </source>
</reference>
<evidence type="ECO:0000313" key="2">
    <source>
        <dbReference type="Proteomes" id="UP000314294"/>
    </source>
</evidence>
<name>A0A4Z2GQ23_9TELE</name>
<dbReference type="EMBL" id="SRLO01000462">
    <property type="protein sequence ID" value="TNN55205.1"/>
    <property type="molecule type" value="Genomic_DNA"/>
</dbReference>
<proteinExistence type="predicted"/>
<sequence>MFADRHQWPEFDRAGTFPPGRRALESCSYREVAGTRVAVVVELLLDVDHVAAGVLQLSELGSAAEVSKIAELGQP</sequence>
<keyword evidence="2" id="KW-1185">Reference proteome</keyword>
<dbReference type="AlphaFoldDB" id="A0A4Z2GQ23"/>
<organism evidence="1 2">
    <name type="scientific">Liparis tanakae</name>
    <name type="common">Tanaka's snailfish</name>
    <dbReference type="NCBI Taxonomy" id="230148"/>
    <lineage>
        <taxon>Eukaryota</taxon>
        <taxon>Metazoa</taxon>
        <taxon>Chordata</taxon>
        <taxon>Craniata</taxon>
        <taxon>Vertebrata</taxon>
        <taxon>Euteleostomi</taxon>
        <taxon>Actinopterygii</taxon>
        <taxon>Neopterygii</taxon>
        <taxon>Teleostei</taxon>
        <taxon>Neoteleostei</taxon>
        <taxon>Acanthomorphata</taxon>
        <taxon>Eupercaria</taxon>
        <taxon>Perciformes</taxon>
        <taxon>Cottioidei</taxon>
        <taxon>Cottales</taxon>
        <taxon>Liparidae</taxon>
        <taxon>Liparis</taxon>
    </lineage>
</organism>
<evidence type="ECO:0000313" key="1">
    <source>
        <dbReference type="EMBL" id="TNN55205.1"/>
    </source>
</evidence>
<comment type="caution">
    <text evidence="1">The sequence shown here is derived from an EMBL/GenBank/DDBJ whole genome shotgun (WGS) entry which is preliminary data.</text>
</comment>
<accession>A0A4Z2GQ23</accession>
<protein>
    <submittedName>
        <fullName evidence="1">Uncharacterized protein</fullName>
    </submittedName>
</protein>